<dbReference type="InterPro" id="IPR009069">
    <property type="entry name" value="Cys_alpha_HP_mot_SF"/>
</dbReference>
<dbReference type="EMBL" id="OX459121">
    <property type="protein sequence ID" value="CAI9104134.1"/>
    <property type="molecule type" value="Genomic_DNA"/>
</dbReference>
<reference evidence="4" key="1">
    <citation type="submission" date="2023-03" db="EMBL/GenBank/DDBJ databases">
        <authorList>
            <person name="Julca I."/>
        </authorList>
    </citation>
    <scope>NUCLEOTIDE SEQUENCE</scope>
</reference>
<dbReference type="GO" id="GO:0005739">
    <property type="term" value="C:mitochondrion"/>
    <property type="evidence" value="ECO:0007669"/>
    <property type="project" value="TreeGrafter"/>
</dbReference>
<evidence type="ECO:0000256" key="1">
    <source>
        <dbReference type="ARBA" id="ARBA00023157"/>
    </source>
</evidence>
<keyword evidence="1" id="KW-1015">Disulfide bond</keyword>
<feature type="region of interest" description="Disordered" evidence="2">
    <location>
        <begin position="1"/>
        <end position="38"/>
    </location>
</feature>
<sequence>MPRRSSGGKSASRSARRTSNPPASVHPNPAPAPVRAGSAGSLVGSIVDGFFWSSGNAIGHRVIDAIWGPRTIRTETVATEVTTAPALAANATSHSDACGTQAKAFQDCLNSYGDDISKCQFYMDVLSQCRSTSGSEISA</sequence>
<dbReference type="GO" id="GO:0007005">
    <property type="term" value="P:mitochondrion organization"/>
    <property type="evidence" value="ECO:0007669"/>
    <property type="project" value="InterPro"/>
</dbReference>
<keyword evidence="5" id="KW-1185">Reference proteome</keyword>
<dbReference type="PROSITE" id="PS51808">
    <property type="entry name" value="CHCH"/>
    <property type="match status" value="1"/>
</dbReference>
<dbReference type="PANTHER" id="PTHR13523">
    <property type="entry name" value="COILED-COIL-HELIX-COILED-COIL-HELIX DOMAIN CONTAINING 2/NUR77"/>
    <property type="match status" value="1"/>
</dbReference>
<name>A0AAV1D8F0_OLDCO</name>
<evidence type="ECO:0000256" key="2">
    <source>
        <dbReference type="SAM" id="MobiDB-lite"/>
    </source>
</evidence>
<proteinExistence type="predicted"/>
<dbReference type="Gene3D" id="1.10.287.1130">
    <property type="entry name" value="CytochromE C oxidase copper chaperone"/>
    <property type="match status" value="1"/>
</dbReference>
<gene>
    <name evidence="4" type="ORF">OLC1_LOCUS13123</name>
</gene>
<protein>
    <submittedName>
        <fullName evidence="4">OLC1v1002755C1</fullName>
    </submittedName>
</protein>
<feature type="domain" description="CHCH" evidence="3">
    <location>
        <begin position="98"/>
        <end position="131"/>
    </location>
</feature>
<dbReference type="Pfam" id="PF06747">
    <property type="entry name" value="CHCH"/>
    <property type="match status" value="1"/>
</dbReference>
<dbReference type="InterPro" id="IPR010625">
    <property type="entry name" value="CHCH"/>
</dbReference>
<dbReference type="InterPro" id="IPR055304">
    <property type="entry name" value="CHCHD2/10-like"/>
</dbReference>
<evidence type="ECO:0000313" key="4">
    <source>
        <dbReference type="EMBL" id="CAI9104134.1"/>
    </source>
</evidence>
<evidence type="ECO:0000259" key="3">
    <source>
        <dbReference type="Pfam" id="PF06747"/>
    </source>
</evidence>
<evidence type="ECO:0000313" key="5">
    <source>
        <dbReference type="Proteomes" id="UP001161247"/>
    </source>
</evidence>
<dbReference type="Proteomes" id="UP001161247">
    <property type="component" value="Chromosome 4"/>
</dbReference>
<dbReference type="AlphaFoldDB" id="A0AAV1D8F0"/>
<dbReference type="SUPFAM" id="SSF47072">
    <property type="entry name" value="Cysteine alpha-hairpin motif"/>
    <property type="match status" value="1"/>
</dbReference>
<dbReference type="PANTHER" id="PTHR13523:SF2">
    <property type="entry name" value="COILED-COIL-HELIX-COILED-COIL-HELIX DOMAIN CONTAINING 2, ISOFORM A-RELATED"/>
    <property type="match status" value="1"/>
</dbReference>
<accession>A0AAV1D8F0</accession>
<feature type="compositionally biased region" description="Low complexity" evidence="2">
    <location>
        <begin position="1"/>
        <end position="23"/>
    </location>
</feature>
<dbReference type="GO" id="GO:0005634">
    <property type="term" value="C:nucleus"/>
    <property type="evidence" value="ECO:0007669"/>
    <property type="project" value="TreeGrafter"/>
</dbReference>
<organism evidence="4 5">
    <name type="scientific">Oldenlandia corymbosa var. corymbosa</name>
    <dbReference type="NCBI Taxonomy" id="529605"/>
    <lineage>
        <taxon>Eukaryota</taxon>
        <taxon>Viridiplantae</taxon>
        <taxon>Streptophyta</taxon>
        <taxon>Embryophyta</taxon>
        <taxon>Tracheophyta</taxon>
        <taxon>Spermatophyta</taxon>
        <taxon>Magnoliopsida</taxon>
        <taxon>eudicotyledons</taxon>
        <taxon>Gunneridae</taxon>
        <taxon>Pentapetalae</taxon>
        <taxon>asterids</taxon>
        <taxon>lamiids</taxon>
        <taxon>Gentianales</taxon>
        <taxon>Rubiaceae</taxon>
        <taxon>Rubioideae</taxon>
        <taxon>Spermacoceae</taxon>
        <taxon>Hedyotis-Oldenlandia complex</taxon>
        <taxon>Oldenlandia</taxon>
    </lineage>
</organism>